<dbReference type="EMBL" id="CP033169">
    <property type="protein sequence ID" value="AYO30074.1"/>
    <property type="molecule type" value="Genomic_DNA"/>
</dbReference>
<dbReference type="RefSeq" id="WP_122014343.1">
    <property type="nucleotide sequence ID" value="NZ_CP033169.1"/>
</dbReference>
<dbReference type="InterPro" id="IPR036412">
    <property type="entry name" value="HAD-like_sf"/>
</dbReference>
<dbReference type="NCBIfam" id="TIGR00099">
    <property type="entry name" value="Cof-subfamily"/>
    <property type="match status" value="1"/>
</dbReference>
<reference evidence="1 2" key="1">
    <citation type="submission" date="2018-10" db="EMBL/GenBank/DDBJ databases">
        <authorList>
            <person name="Zhang X."/>
        </authorList>
    </citation>
    <scope>NUCLEOTIDE SEQUENCE [LARGE SCALE GENOMIC DNA]</scope>
    <source>
        <strain evidence="1 2">SK-G1</strain>
    </source>
</reference>
<keyword evidence="2" id="KW-1185">Reference proteome</keyword>
<dbReference type="SFLD" id="SFLDG01140">
    <property type="entry name" value="C2.B:_Phosphomannomutase_and_P"/>
    <property type="match status" value="1"/>
</dbReference>
<dbReference type="PANTHER" id="PTHR10000:SF8">
    <property type="entry name" value="HAD SUPERFAMILY HYDROLASE-LIKE, TYPE 3"/>
    <property type="match status" value="1"/>
</dbReference>
<organism evidence="1 2">
    <name type="scientific">Biomaibacter acetigenes</name>
    <dbReference type="NCBI Taxonomy" id="2316383"/>
    <lineage>
        <taxon>Bacteria</taxon>
        <taxon>Bacillati</taxon>
        <taxon>Bacillota</taxon>
        <taxon>Clostridia</taxon>
        <taxon>Thermosediminibacterales</taxon>
        <taxon>Tepidanaerobacteraceae</taxon>
        <taxon>Biomaibacter</taxon>
    </lineage>
</organism>
<dbReference type="Gene3D" id="3.40.50.1000">
    <property type="entry name" value="HAD superfamily/HAD-like"/>
    <property type="match status" value="1"/>
</dbReference>
<dbReference type="InterPro" id="IPR006379">
    <property type="entry name" value="HAD-SF_hydro_IIB"/>
</dbReference>
<dbReference type="PANTHER" id="PTHR10000">
    <property type="entry name" value="PHOSPHOSERINE PHOSPHATASE"/>
    <property type="match status" value="1"/>
</dbReference>
<dbReference type="KEGG" id="bacg:D2962_05120"/>
<dbReference type="InterPro" id="IPR023214">
    <property type="entry name" value="HAD_sf"/>
</dbReference>
<dbReference type="GO" id="GO:0016791">
    <property type="term" value="F:phosphatase activity"/>
    <property type="evidence" value="ECO:0007669"/>
    <property type="project" value="TreeGrafter"/>
</dbReference>
<proteinExistence type="predicted"/>
<dbReference type="PRINTS" id="PR00119">
    <property type="entry name" value="CATATPASE"/>
</dbReference>
<protein>
    <submittedName>
        <fullName evidence="1">HAD family phosphatase</fullName>
    </submittedName>
</protein>
<dbReference type="GO" id="GO:0005829">
    <property type="term" value="C:cytosol"/>
    <property type="evidence" value="ECO:0007669"/>
    <property type="project" value="TreeGrafter"/>
</dbReference>
<evidence type="ECO:0000313" key="1">
    <source>
        <dbReference type="EMBL" id="AYO30074.1"/>
    </source>
</evidence>
<dbReference type="Proteomes" id="UP000280960">
    <property type="component" value="Chromosome"/>
</dbReference>
<dbReference type="SFLD" id="SFLDS00003">
    <property type="entry name" value="Haloacid_Dehalogenase"/>
    <property type="match status" value="1"/>
</dbReference>
<dbReference type="Pfam" id="PF08282">
    <property type="entry name" value="Hydrolase_3"/>
    <property type="match status" value="1"/>
</dbReference>
<dbReference type="NCBIfam" id="TIGR01484">
    <property type="entry name" value="HAD-SF-IIB"/>
    <property type="match status" value="1"/>
</dbReference>
<dbReference type="SFLD" id="SFLDG01144">
    <property type="entry name" value="C2.B.4:_PGP_Like"/>
    <property type="match status" value="1"/>
</dbReference>
<gene>
    <name evidence="1" type="ORF">D2962_05120</name>
</gene>
<accession>A0A3G2R3I4</accession>
<dbReference type="CDD" id="cd07516">
    <property type="entry name" value="HAD_Pase"/>
    <property type="match status" value="1"/>
</dbReference>
<name>A0A3G2R3I4_9FIRM</name>
<dbReference type="PROSITE" id="PS01229">
    <property type="entry name" value="COF_2"/>
    <property type="match status" value="1"/>
</dbReference>
<dbReference type="Gene3D" id="3.30.1240.10">
    <property type="match status" value="1"/>
</dbReference>
<dbReference type="AlphaFoldDB" id="A0A3G2R3I4"/>
<evidence type="ECO:0000313" key="2">
    <source>
        <dbReference type="Proteomes" id="UP000280960"/>
    </source>
</evidence>
<sequence length="269" mass="30370">MAIKLVTIDIDGTLIRDDLTVSKKTVEKIKKVMENNIMITLCTGRPHVAAKYFAEMLGIKGYQISQNGAYIKHNISQEVILHDTLPREIAENINTLCRQYRRFSLSLLYEDICYYEKQDELAMYVNLNINLVKPIRVNDINELIIEEQKAPTKILITGEPQDLDFFMNCLVDLYEGQVNILRSGAHFLDIISIKASKGRALKILSKQLRINREEIMAIGDNFNDIDMIEFAGIGVAMGNAPEEVKNVADFVAASNNDDGVANALEKFLL</sequence>
<dbReference type="GO" id="GO:0000287">
    <property type="term" value="F:magnesium ion binding"/>
    <property type="evidence" value="ECO:0007669"/>
    <property type="project" value="TreeGrafter"/>
</dbReference>
<dbReference type="InterPro" id="IPR000150">
    <property type="entry name" value="Cof"/>
</dbReference>
<dbReference type="SUPFAM" id="SSF56784">
    <property type="entry name" value="HAD-like"/>
    <property type="match status" value="1"/>
</dbReference>